<evidence type="ECO:0000313" key="3">
    <source>
        <dbReference type="Proteomes" id="UP000193642"/>
    </source>
</evidence>
<keyword evidence="3" id="KW-1185">Reference proteome</keyword>
<dbReference type="InterPro" id="IPR016024">
    <property type="entry name" value="ARM-type_fold"/>
</dbReference>
<gene>
    <name evidence="2" type="ORF">BCR33DRAFT_257271</name>
</gene>
<sequence length="814" mass="90693">MSDHEATAIRRQLREPRIKSIIKETKVVSEAINQIVRESHLNTPLASTVIAQARASLKNPTRPFTPAPANRSTSRDGELPAIDGLRVSAAPHHRHRIILPARALHPRRLDPLQHPQLHQASSKHHDHNPNLAPIPPPQKPNQPHTSPTRKIPATKTTNFIFPEGDIVSSDSKTTAPTFPTTLQSLLHLLTSFPETFKHVNTSSILPHTLSHLHETLINVHTQLTSIQYLRDPSTEIPKPVLKQHRDKVVESLMKWMQVPESCGMDVTVEVEMAVGVCGLVIRLTRDDRVLGNAFKLLFKLSKSGANDGAFGRYNIPDGIALYLNHLTTDKRLLIAHKCDMAIYAVATLKNLTTGGELSFESEKDTEPLISIMSRMMWFLIKNDAITSKTSQQRVSQTIQLFIQITLTFRNLLTLHQSQTQTQLLTPIPCDTMSASTKPLEVLITILSTPGLLESQELLLTVSRILSKISLDETCLSAMSSRETWNKLVDLVIQFQNKKIDPQPLLVRLLFVLGNLSTPNDADPVQQDYTEYCDDFVALFWKYGKRVARDLRKEIGYACSMNGDGGLEEEDGFESSESVDEESSVLDGGKKGKHGKRKGSDFVVECEDVLIKITRLISNMSIHPPSGEQMSQMIELELMLQLLELACASESSLVRHEELVLNLAGALANFTFYQNEQNCLFQQSIQVLELMLPLLLHENNELVDQATRVYSNLSRPSHSIDSSDNSIYNWMAQHRGGIELLTILLEHPSRSILINVCGTLLNLFCPSTVSRKGPFQCAMTLVKCGGIHKLLDLVQQALSDGDLVCTSVACKSLVC</sequence>
<dbReference type="PANTHER" id="PTHR21356">
    <property type="entry name" value="ARMADILLO REPEAT CONTAINING 2"/>
    <property type="match status" value="1"/>
</dbReference>
<dbReference type="SUPFAM" id="SSF48371">
    <property type="entry name" value="ARM repeat"/>
    <property type="match status" value="1"/>
</dbReference>
<dbReference type="STRING" id="329046.A0A1Y2C8C7"/>
<name>A0A1Y2C8C7_9FUNG</name>
<dbReference type="InterPro" id="IPR038905">
    <property type="entry name" value="ARMC2"/>
</dbReference>
<dbReference type="PANTHER" id="PTHR21356:SF1">
    <property type="entry name" value="ARMADILLO REPEAT-CONTAINING PROTEIN 2"/>
    <property type="match status" value="1"/>
</dbReference>
<dbReference type="EMBL" id="MCGO01000025">
    <property type="protein sequence ID" value="ORY43278.1"/>
    <property type="molecule type" value="Genomic_DNA"/>
</dbReference>
<protein>
    <recommendedName>
        <fullName evidence="4">ARM repeat-containing protein</fullName>
    </recommendedName>
</protein>
<organism evidence="2 3">
    <name type="scientific">Rhizoclosmatium globosum</name>
    <dbReference type="NCBI Taxonomy" id="329046"/>
    <lineage>
        <taxon>Eukaryota</taxon>
        <taxon>Fungi</taxon>
        <taxon>Fungi incertae sedis</taxon>
        <taxon>Chytridiomycota</taxon>
        <taxon>Chytridiomycota incertae sedis</taxon>
        <taxon>Chytridiomycetes</taxon>
        <taxon>Chytridiales</taxon>
        <taxon>Chytriomycetaceae</taxon>
        <taxon>Rhizoclosmatium</taxon>
    </lineage>
</organism>
<comment type="caution">
    <text evidence="2">The sequence shown here is derived from an EMBL/GenBank/DDBJ whole genome shotgun (WGS) entry which is preliminary data.</text>
</comment>
<dbReference type="OrthoDB" id="247006at2759"/>
<proteinExistence type="predicted"/>
<accession>A0A1Y2C8C7</accession>
<feature type="compositionally biased region" description="Acidic residues" evidence="1">
    <location>
        <begin position="566"/>
        <end position="583"/>
    </location>
</feature>
<dbReference type="InterPro" id="IPR011989">
    <property type="entry name" value="ARM-like"/>
</dbReference>
<dbReference type="GO" id="GO:0044782">
    <property type="term" value="P:cilium organization"/>
    <property type="evidence" value="ECO:0007669"/>
    <property type="project" value="TreeGrafter"/>
</dbReference>
<reference evidence="2 3" key="1">
    <citation type="submission" date="2016-07" db="EMBL/GenBank/DDBJ databases">
        <title>Pervasive Adenine N6-methylation of Active Genes in Fungi.</title>
        <authorList>
            <consortium name="DOE Joint Genome Institute"/>
            <person name="Mondo S.J."/>
            <person name="Dannebaum R.O."/>
            <person name="Kuo R.C."/>
            <person name="Labutti K."/>
            <person name="Haridas S."/>
            <person name="Kuo A."/>
            <person name="Salamov A."/>
            <person name="Ahrendt S.R."/>
            <person name="Lipzen A."/>
            <person name="Sullivan W."/>
            <person name="Andreopoulos W.B."/>
            <person name="Clum A."/>
            <person name="Lindquist E."/>
            <person name="Daum C."/>
            <person name="Ramamoorthy G.K."/>
            <person name="Gryganskyi A."/>
            <person name="Culley D."/>
            <person name="Magnuson J.K."/>
            <person name="James T.Y."/>
            <person name="O'Malley M.A."/>
            <person name="Stajich J.E."/>
            <person name="Spatafora J.W."/>
            <person name="Visel A."/>
            <person name="Grigoriev I.V."/>
        </authorList>
    </citation>
    <scope>NUCLEOTIDE SEQUENCE [LARGE SCALE GENOMIC DNA]</scope>
    <source>
        <strain evidence="2 3">JEL800</strain>
    </source>
</reference>
<evidence type="ECO:0000313" key="2">
    <source>
        <dbReference type="EMBL" id="ORY43278.1"/>
    </source>
</evidence>
<evidence type="ECO:0000256" key="1">
    <source>
        <dbReference type="SAM" id="MobiDB-lite"/>
    </source>
</evidence>
<dbReference type="Gene3D" id="1.25.10.10">
    <property type="entry name" value="Leucine-rich Repeat Variant"/>
    <property type="match status" value="2"/>
</dbReference>
<feature type="region of interest" description="Disordered" evidence="1">
    <location>
        <begin position="116"/>
        <end position="153"/>
    </location>
</feature>
<dbReference type="Proteomes" id="UP000193642">
    <property type="component" value="Unassembled WGS sequence"/>
</dbReference>
<feature type="region of interest" description="Disordered" evidence="1">
    <location>
        <begin position="566"/>
        <end position="595"/>
    </location>
</feature>
<dbReference type="AlphaFoldDB" id="A0A1Y2C8C7"/>
<feature type="region of interest" description="Disordered" evidence="1">
    <location>
        <begin position="59"/>
        <end position="79"/>
    </location>
</feature>
<evidence type="ECO:0008006" key="4">
    <source>
        <dbReference type="Google" id="ProtNLM"/>
    </source>
</evidence>